<dbReference type="RefSeq" id="WP_262565307.1">
    <property type="nucleotide sequence ID" value="NZ_JAPFCC010000001.1"/>
</dbReference>
<dbReference type="EMBL" id="JAPFCC010000001">
    <property type="protein sequence ID" value="MCW7555557.1"/>
    <property type="molecule type" value="Genomic_DNA"/>
</dbReference>
<keyword evidence="1" id="KW-0472">Membrane</keyword>
<feature type="transmembrane region" description="Helical" evidence="1">
    <location>
        <begin position="14"/>
        <end position="41"/>
    </location>
</feature>
<dbReference type="Proteomes" id="UP001209854">
    <property type="component" value="Unassembled WGS sequence"/>
</dbReference>
<reference evidence="2 3" key="1">
    <citation type="submission" date="2022-10" db="EMBL/GenBank/DDBJ databases">
        <title>High-quality genome sequences of two octocoral-associated bacteria, Endozoicomonas euniceicola EF212 and Endozoicomonas gorgoniicola PS125.</title>
        <authorList>
            <person name="Chiou Y.-J."/>
            <person name="Chen Y.-H."/>
        </authorList>
    </citation>
    <scope>NUCLEOTIDE SEQUENCE [LARGE SCALE GENOMIC DNA]</scope>
    <source>
        <strain evidence="2 3">PS125</strain>
    </source>
</reference>
<gene>
    <name evidence="2" type="ORF">NX722_23620</name>
</gene>
<sequence length="79" mass="8806">MGMKIMGQDKYKHIVVSFALTLFCYWVFGVIAGSALLAFLIGVAKEVYDYNDYGVFDHWDILANTFGIASAVSLLYLTV</sequence>
<name>A0ABT3N1P6_9GAMM</name>
<evidence type="ECO:0000313" key="2">
    <source>
        <dbReference type="EMBL" id="MCW7555557.1"/>
    </source>
</evidence>
<organism evidence="2 3">
    <name type="scientific">Endozoicomonas gorgoniicola</name>
    <dbReference type="NCBI Taxonomy" id="1234144"/>
    <lineage>
        <taxon>Bacteria</taxon>
        <taxon>Pseudomonadati</taxon>
        <taxon>Pseudomonadota</taxon>
        <taxon>Gammaproteobacteria</taxon>
        <taxon>Oceanospirillales</taxon>
        <taxon>Endozoicomonadaceae</taxon>
        <taxon>Endozoicomonas</taxon>
    </lineage>
</organism>
<evidence type="ECO:0000313" key="3">
    <source>
        <dbReference type="Proteomes" id="UP001209854"/>
    </source>
</evidence>
<keyword evidence="1" id="KW-1133">Transmembrane helix</keyword>
<keyword evidence="1" id="KW-0812">Transmembrane</keyword>
<comment type="caution">
    <text evidence="2">The sequence shown here is derived from an EMBL/GenBank/DDBJ whole genome shotgun (WGS) entry which is preliminary data.</text>
</comment>
<proteinExistence type="predicted"/>
<keyword evidence="3" id="KW-1185">Reference proteome</keyword>
<protein>
    <submittedName>
        <fullName evidence="2">Uncharacterized protein</fullName>
    </submittedName>
</protein>
<feature type="transmembrane region" description="Helical" evidence="1">
    <location>
        <begin position="61"/>
        <end position="78"/>
    </location>
</feature>
<evidence type="ECO:0000256" key="1">
    <source>
        <dbReference type="SAM" id="Phobius"/>
    </source>
</evidence>
<accession>A0ABT3N1P6</accession>